<dbReference type="InterPro" id="IPR013783">
    <property type="entry name" value="Ig-like_fold"/>
</dbReference>
<reference evidence="1" key="1">
    <citation type="submission" date="2022-09" db="EMBL/GenBank/DDBJ databases">
        <title>Aureispira anguillicida sp. nov., isolated from Leptocephalus of Japanese eel Anguilla japonica.</title>
        <authorList>
            <person name="Yuasa K."/>
            <person name="Mekata T."/>
            <person name="Ikunari K."/>
        </authorList>
    </citation>
    <scope>NUCLEOTIDE SEQUENCE</scope>
    <source>
        <strain evidence="1">EL160426</strain>
    </source>
</reference>
<organism evidence="1 2">
    <name type="scientific">Aureispira anguillae</name>
    <dbReference type="NCBI Taxonomy" id="2864201"/>
    <lineage>
        <taxon>Bacteria</taxon>
        <taxon>Pseudomonadati</taxon>
        <taxon>Bacteroidota</taxon>
        <taxon>Saprospiria</taxon>
        <taxon>Saprospirales</taxon>
        <taxon>Saprospiraceae</taxon>
        <taxon>Aureispira</taxon>
    </lineage>
</organism>
<protein>
    <submittedName>
        <fullName evidence="1">T9SS type A sorting domain-containing protein</fullName>
    </submittedName>
</protein>
<dbReference type="AlphaFoldDB" id="A0A915VJS0"/>
<gene>
    <name evidence="1" type="ORF">AsAng_0000030</name>
</gene>
<evidence type="ECO:0000313" key="2">
    <source>
        <dbReference type="Proteomes" id="UP001060919"/>
    </source>
</evidence>
<dbReference type="EMBL" id="AP026867">
    <property type="protein sequence ID" value="BDS09306.1"/>
    <property type="molecule type" value="Genomic_DNA"/>
</dbReference>
<dbReference type="Proteomes" id="UP001060919">
    <property type="component" value="Chromosome"/>
</dbReference>
<proteinExistence type="predicted"/>
<dbReference type="RefSeq" id="WP_264790711.1">
    <property type="nucleotide sequence ID" value="NZ_AP026867.1"/>
</dbReference>
<dbReference type="Gene3D" id="2.60.40.10">
    <property type="entry name" value="Immunoglobulins"/>
    <property type="match status" value="1"/>
</dbReference>
<dbReference type="KEGG" id="aup:AsAng_0000030"/>
<name>A0A915VJS0_9BACT</name>
<accession>A0A915VJS0</accession>
<sequence>MKNTPIIFTIALIFCNLFITKAQFISQQSGIWADGATWGNASPGVEGVDFPDQTDDLIIRAGHQITVNNLTDNGGPSIAPEGLNLINVGDGMINGSPSFPSGEDLMFYHIGNISIARNGTLIINQHALLAGTVVVEGTLTTVLDVVNLGRLNVTSHGLLNIGGNYIITGTSVTDIDATQIAAANLYIDHMETVIGGSNSFTLPNNIKTFNPTNNDPSAQICSNFLINCGGDCDPSIGGNQGVIVGASEHPICLEFFPVEFKHIAAKALNSYAVEVTWITATETNNDHFEIERSTDGVNWEAIGMVEGAGTSVQTNYYKWEDRNPTKGIIYYRIKQVDEDKTFNYSKQVAIWMGDQEEGVVLAPNIVQNNKKIQLLTTQTIQQIEIFDQYGQVVQIISNPQTMILMDFGTGVFNLRIKLDTGWFFRRVIVI</sequence>
<keyword evidence="2" id="KW-1185">Reference proteome</keyword>
<evidence type="ECO:0000313" key="1">
    <source>
        <dbReference type="EMBL" id="BDS09306.1"/>
    </source>
</evidence>